<gene>
    <name evidence="1" type="ORF">Oscil6304_1903</name>
</gene>
<name>K9TGP3_9CYAN</name>
<reference evidence="1 2" key="1">
    <citation type="submission" date="2012-06" db="EMBL/GenBank/DDBJ databases">
        <title>Finished chromosome of genome of Oscillatoria acuminata PCC 6304.</title>
        <authorList>
            <consortium name="US DOE Joint Genome Institute"/>
            <person name="Gugger M."/>
            <person name="Coursin T."/>
            <person name="Rippka R."/>
            <person name="Tandeau De Marsac N."/>
            <person name="Huntemann M."/>
            <person name="Wei C.-L."/>
            <person name="Han J."/>
            <person name="Detter J.C."/>
            <person name="Han C."/>
            <person name="Tapia R."/>
            <person name="Davenport K."/>
            <person name="Daligault H."/>
            <person name="Erkkila T."/>
            <person name="Gu W."/>
            <person name="Munk A.C.C."/>
            <person name="Teshima H."/>
            <person name="Xu Y."/>
            <person name="Chain P."/>
            <person name="Chen A."/>
            <person name="Krypides N."/>
            <person name="Mavromatis K."/>
            <person name="Markowitz V."/>
            <person name="Szeto E."/>
            <person name="Ivanova N."/>
            <person name="Mikhailova N."/>
            <person name="Ovchinnikova G."/>
            <person name="Pagani I."/>
            <person name="Pati A."/>
            <person name="Goodwin L."/>
            <person name="Peters L."/>
            <person name="Pitluck S."/>
            <person name="Woyke T."/>
            <person name="Kerfeld C."/>
        </authorList>
    </citation>
    <scope>NUCLEOTIDE SEQUENCE [LARGE SCALE GENOMIC DNA]</scope>
    <source>
        <strain evidence="1 2">PCC 6304</strain>
    </source>
</reference>
<dbReference type="InParanoid" id="K9TGP3"/>
<proteinExistence type="predicted"/>
<organism evidence="1 2">
    <name type="scientific">Oscillatoria acuminata PCC 6304</name>
    <dbReference type="NCBI Taxonomy" id="56110"/>
    <lineage>
        <taxon>Bacteria</taxon>
        <taxon>Bacillati</taxon>
        <taxon>Cyanobacteriota</taxon>
        <taxon>Cyanophyceae</taxon>
        <taxon>Oscillatoriophycideae</taxon>
        <taxon>Oscillatoriales</taxon>
        <taxon>Oscillatoriaceae</taxon>
        <taxon>Oscillatoria</taxon>
    </lineage>
</organism>
<sequence>MGDGVAGESAIAINLRRISITGNSLEVLVTKQLGKKTLIFSPLCLLYNLPVIRINNSMNNEWDIFKNAIASLNDVNNSSRSDRHRPE</sequence>
<evidence type="ECO:0000313" key="1">
    <source>
        <dbReference type="EMBL" id="AFY81573.1"/>
    </source>
</evidence>
<evidence type="ECO:0000313" key="2">
    <source>
        <dbReference type="Proteomes" id="UP000010367"/>
    </source>
</evidence>
<keyword evidence="2" id="KW-1185">Reference proteome</keyword>
<dbReference type="AlphaFoldDB" id="K9TGP3"/>
<dbReference type="HOGENOM" id="CLU_2480338_0_0_3"/>
<dbReference type="EMBL" id="CP003607">
    <property type="protein sequence ID" value="AFY81573.1"/>
    <property type="molecule type" value="Genomic_DNA"/>
</dbReference>
<protein>
    <submittedName>
        <fullName evidence="1">Uncharacterized protein</fullName>
    </submittedName>
</protein>
<dbReference type="KEGG" id="oac:Oscil6304_1903"/>
<accession>K9TGP3</accession>
<dbReference type="Proteomes" id="UP000010367">
    <property type="component" value="Chromosome"/>
</dbReference>